<accession>A0A914BUU9</accession>
<evidence type="ECO:0000313" key="3">
    <source>
        <dbReference type="Proteomes" id="UP000887540"/>
    </source>
</evidence>
<dbReference type="Pfam" id="PF00013">
    <property type="entry name" value="KH_1"/>
    <property type="match status" value="1"/>
</dbReference>
<dbReference type="SUPFAM" id="SSF55144">
    <property type="entry name" value="LigT-like"/>
    <property type="match status" value="1"/>
</dbReference>
<feature type="domain" description="K Homology" evidence="2">
    <location>
        <begin position="93"/>
        <end position="162"/>
    </location>
</feature>
<dbReference type="WBParaSite" id="ACRNAN_Path_1052.g4031.t1">
    <property type="protein sequence ID" value="ACRNAN_Path_1052.g4031.t1"/>
    <property type="gene ID" value="ACRNAN_Path_1052.g4031"/>
</dbReference>
<keyword evidence="3" id="KW-1185">Reference proteome</keyword>
<organism evidence="3 4">
    <name type="scientific">Acrobeloides nanus</name>
    <dbReference type="NCBI Taxonomy" id="290746"/>
    <lineage>
        <taxon>Eukaryota</taxon>
        <taxon>Metazoa</taxon>
        <taxon>Ecdysozoa</taxon>
        <taxon>Nematoda</taxon>
        <taxon>Chromadorea</taxon>
        <taxon>Rhabditida</taxon>
        <taxon>Tylenchina</taxon>
        <taxon>Cephalobomorpha</taxon>
        <taxon>Cephaloboidea</taxon>
        <taxon>Cephalobidae</taxon>
        <taxon>Acrobeloides</taxon>
    </lineage>
</organism>
<dbReference type="SMART" id="SM00322">
    <property type="entry name" value="KH"/>
    <property type="match status" value="1"/>
</dbReference>
<dbReference type="Proteomes" id="UP000887540">
    <property type="component" value="Unplaced"/>
</dbReference>
<dbReference type="AlphaFoldDB" id="A0A914BUU9"/>
<reference evidence="4" key="1">
    <citation type="submission" date="2022-11" db="UniProtKB">
        <authorList>
            <consortium name="WormBaseParasite"/>
        </authorList>
    </citation>
    <scope>IDENTIFICATION</scope>
</reference>
<dbReference type="GO" id="GO:0005634">
    <property type="term" value="C:nucleus"/>
    <property type="evidence" value="ECO:0007669"/>
    <property type="project" value="TreeGrafter"/>
</dbReference>
<dbReference type="PROSITE" id="PS50084">
    <property type="entry name" value="KH_TYPE_1"/>
    <property type="match status" value="1"/>
</dbReference>
<dbReference type="InterPro" id="IPR004088">
    <property type="entry name" value="KH_dom_type_1"/>
</dbReference>
<dbReference type="CDD" id="cd00105">
    <property type="entry name" value="KH-I"/>
    <property type="match status" value="1"/>
</dbReference>
<dbReference type="GO" id="GO:0006355">
    <property type="term" value="P:regulation of DNA-templated transcription"/>
    <property type="evidence" value="ECO:0007669"/>
    <property type="project" value="TreeGrafter"/>
</dbReference>
<dbReference type="PANTHER" id="PTHR13360:SF1">
    <property type="entry name" value="ACTIVATING SIGNAL COINTEGRATOR 1 COMPLEX SUBUNIT 1"/>
    <property type="match status" value="1"/>
</dbReference>
<dbReference type="GO" id="GO:0006307">
    <property type="term" value="P:DNA alkylation repair"/>
    <property type="evidence" value="ECO:0007669"/>
    <property type="project" value="InterPro"/>
</dbReference>
<name>A0A914BUU9_9BILA</name>
<protein>
    <submittedName>
        <fullName evidence="4">K Homology domain-containing protein</fullName>
    </submittedName>
</protein>
<dbReference type="GO" id="GO:0003723">
    <property type="term" value="F:RNA binding"/>
    <property type="evidence" value="ECO:0007669"/>
    <property type="project" value="UniProtKB-UniRule"/>
</dbReference>
<dbReference type="PANTHER" id="PTHR13360">
    <property type="entry name" value="ACTIVATING SIGNAL COINTEGRATOR 1 COMPLEX SUBUNIT 1"/>
    <property type="match status" value="1"/>
</dbReference>
<dbReference type="InterPro" id="IPR019510">
    <property type="entry name" value="AKAP7-like_phosphoesterase"/>
</dbReference>
<dbReference type="Pfam" id="PF10469">
    <property type="entry name" value="AKAP7_NLS"/>
    <property type="match status" value="1"/>
</dbReference>
<evidence type="ECO:0000313" key="4">
    <source>
        <dbReference type="WBParaSite" id="ACRNAN_Path_1052.g4031.t1"/>
    </source>
</evidence>
<dbReference type="Gene3D" id="3.90.1140.10">
    <property type="entry name" value="Cyclic phosphodiesterase"/>
    <property type="match status" value="1"/>
</dbReference>
<dbReference type="InterPro" id="IPR009097">
    <property type="entry name" value="Cyclic_Pdiesterase"/>
</dbReference>
<dbReference type="InterPro" id="IPR009210">
    <property type="entry name" value="ASCC1"/>
</dbReference>
<proteinExistence type="predicted"/>
<dbReference type="InterPro" id="IPR004087">
    <property type="entry name" value="KH_dom"/>
</dbReference>
<dbReference type="Gene3D" id="3.30.1370.10">
    <property type="entry name" value="K Homology domain, type 1"/>
    <property type="match status" value="1"/>
</dbReference>
<dbReference type="InterPro" id="IPR036612">
    <property type="entry name" value="KH_dom_type_1_sf"/>
</dbReference>
<keyword evidence="1" id="KW-0694">RNA-binding</keyword>
<evidence type="ECO:0000259" key="2">
    <source>
        <dbReference type="SMART" id="SM00322"/>
    </source>
</evidence>
<sequence>MDPLNAHVYQVEDRIYRRNVPLEQCKMGNLASEARFCATIEDEVECAVTIVGSREFNVLEESEEKESSFSNVEITTKEKKNLGDQSMALFCRKNSPSRIYVPPNLLGRVIGVRGSVAKKLEETTNCRIIFPPRGQDKPIEIISQHSANSVERCYDSIELIVIEGRKKMRFTHFIMFPLSLDENFKQCYKKFQDEVRNLKDIPDDLDSIFMTPEKIHFTIVPLWLFSSEDEKKARDSLKQIVRDKLKPILNGEQLKIQVKGLRHFGDEDPSAARVVWAKSDCGKLQEMAQIIADEMRKTGLTSNKREKVTLHMTVINTTYSKERRNERKTRKHKIIDTQEGEGIIQEVGQATSAMKKSRFIDATAILEMFKDYDFGEIEIDQVRICQMGGTDEYTKGYPTVSMHKFVE</sequence>
<dbReference type="SUPFAM" id="SSF54791">
    <property type="entry name" value="Eukaryotic type KH-domain (KH-domain type I)"/>
    <property type="match status" value="1"/>
</dbReference>
<evidence type="ECO:0000256" key="1">
    <source>
        <dbReference type="PROSITE-ProRule" id="PRU00117"/>
    </source>
</evidence>